<dbReference type="GO" id="GO:0015562">
    <property type="term" value="F:efflux transmembrane transporter activity"/>
    <property type="evidence" value="ECO:0007669"/>
    <property type="project" value="TreeGrafter"/>
</dbReference>
<keyword evidence="3" id="KW-0813">Transport</keyword>
<comment type="subcellular location">
    <subcellularLocation>
        <location evidence="1">Cell envelope</location>
    </subcellularLocation>
</comment>
<dbReference type="SUPFAM" id="SSF111369">
    <property type="entry name" value="HlyD-like secretion proteins"/>
    <property type="match status" value="2"/>
</dbReference>
<feature type="domain" description="Multidrug resistance protein MdtA-like C-terminal permuted SH3" evidence="6">
    <location>
        <begin position="377"/>
        <end position="432"/>
    </location>
</feature>
<comment type="similarity">
    <text evidence="2">Belongs to the membrane fusion protein (MFP) (TC 8.A.1) family.</text>
</comment>
<sequence length="458" mass="48745">MSTDNNSSYTKEISLKPGNRRRPGVAATILLVIVVFGAVAAAKFQKRESAVHFSQEATGAKPLVNTAVVSAAPPTTELTLPGNTEAVVVADIYARATGYVRTRSANIGDQVKRGQVLATIESPELDQELARARATVEESRASWRQAQANVARAEASVVEARARLEQTKANEALASATSDRWTRLVDKGVLPKQEGDERQYAHSARKAEVAAAEASIHTATASVNAARASVVSAEANIRANEANVSRLERLVGFERVVAPYDGIITERLVEQGDLISSTGGLDGGKKLFAIAQPSTLRVQVNVPQTFAPDIQAGQDARLVVKERSGTEFAGKVVRTASSLNASSRTMLVEVQVDNRDGGLLPGMFSEVKFALPRSHPATVVPAEALLANAKGTRVATVDPSGKIRFRTIEVSRDLGTQIEIASGLNPNEVVILNPGEMLAEGQEVQAAGPVSHQERARR</sequence>
<organism evidence="7 8">
    <name type="scientific">Paludibaculum fermentans</name>
    <dbReference type="NCBI Taxonomy" id="1473598"/>
    <lineage>
        <taxon>Bacteria</taxon>
        <taxon>Pseudomonadati</taxon>
        <taxon>Acidobacteriota</taxon>
        <taxon>Terriglobia</taxon>
        <taxon>Bryobacterales</taxon>
        <taxon>Bryobacteraceae</taxon>
        <taxon>Paludibaculum</taxon>
    </lineage>
</organism>
<dbReference type="Gene3D" id="2.40.50.100">
    <property type="match status" value="2"/>
</dbReference>
<dbReference type="NCBIfam" id="TIGR01730">
    <property type="entry name" value="RND_mfp"/>
    <property type="match status" value="1"/>
</dbReference>
<evidence type="ECO:0000313" key="8">
    <source>
        <dbReference type="Proteomes" id="UP000593892"/>
    </source>
</evidence>
<dbReference type="InterPro" id="IPR058625">
    <property type="entry name" value="MdtA-like_BSH"/>
</dbReference>
<evidence type="ECO:0000313" key="7">
    <source>
        <dbReference type="EMBL" id="QOY89560.1"/>
    </source>
</evidence>
<dbReference type="Gene3D" id="2.40.420.20">
    <property type="match status" value="1"/>
</dbReference>
<dbReference type="InterPro" id="IPR006143">
    <property type="entry name" value="RND_pump_MFP"/>
</dbReference>
<dbReference type="PANTHER" id="PTHR30469">
    <property type="entry name" value="MULTIDRUG RESISTANCE PROTEIN MDTA"/>
    <property type="match status" value="1"/>
</dbReference>
<dbReference type="Pfam" id="PF25954">
    <property type="entry name" value="Beta-barrel_RND_2"/>
    <property type="match status" value="1"/>
</dbReference>
<proteinExistence type="inferred from homology"/>
<dbReference type="InterPro" id="IPR058792">
    <property type="entry name" value="Beta-barrel_RND_2"/>
</dbReference>
<evidence type="ECO:0000256" key="1">
    <source>
        <dbReference type="ARBA" id="ARBA00004196"/>
    </source>
</evidence>
<keyword evidence="8" id="KW-1185">Reference proteome</keyword>
<dbReference type="Gene3D" id="1.10.287.470">
    <property type="entry name" value="Helix hairpin bin"/>
    <property type="match status" value="3"/>
</dbReference>
<gene>
    <name evidence="7" type="ORF">IRI77_06295</name>
</gene>
<accession>A0A7S7SN00</accession>
<dbReference type="AlphaFoldDB" id="A0A7S7SN00"/>
<dbReference type="GO" id="GO:1990281">
    <property type="term" value="C:efflux pump complex"/>
    <property type="evidence" value="ECO:0007669"/>
    <property type="project" value="TreeGrafter"/>
</dbReference>
<dbReference type="RefSeq" id="WP_194451222.1">
    <property type="nucleotide sequence ID" value="NZ_CP063849.1"/>
</dbReference>
<dbReference type="PANTHER" id="PTHR30469:SF37">
    <property type="entry name" value="RAGD PROTEIN"/>
    <property type="match status" value="1"/>
</dbReference>
<feature type="domain" description="Multidrug resistance protein MdtA-like barrel-sandwich hybrid" evidence="4">
    <location>
        <begin position="89"/>
        <end position="277"/>
    </location>
</feature>
<feature type="domain" description="CusB-like beta-barrel" evidence="5">
    <location>
        <begin position="298"/>
        <end position="370"/>
    </location>
</feature>
<dbReference type="EMBL" id="CP063849">
    <property type="protein sequence ID" value="QOY89560.1"/>
    <property type="molecule type" value="Genomic_DNA"/>
</dbReference>
<dbReference type="InterPro" id="IPR058627">
    <property type="entry name" value="MdtA-like_C"/>
</dbReference>
<name>A0A7S7SN00_PALFE</name>
<dbReference type="Proteomes" id="UP000593892">
    <property type="component" value="Chromosome"/>
</dbReference>
<evidence type="ECO:0000256" key="2">
    <source>
        <dbReference type="ARBA" id="ARBA00009477"/>
    </source>
</evidence>
<reference evidence="7 8" key="1">
    <citation type="submission" date="2020-10" db="EMBL/GenBank/DDBJ databases">
        <title>Complete genome sequence of Paludibaculum fermentans P105T, a facultatively anaerobic acidobacterium capable of dissimilatory Fe(III) reduction.</title>
        <authorList>
            <person name="Dedysh S.N."/>
            <person name="Beletsky A.V."/>
            <person name="Kulichevskaya I.S."/>
            <person name="Mardanov A.V."/>
            <person name="Ravin N.V."/>
        </authorList>
    </citation>
    <scope>NUCLEOTIDE SEQUENCE [LARGE SCALE GENOMIC DNA]</scope>
    <source>
        <strain evidence="7 8">P105</strain>
    </source>
</reference>
<dbReference type="Gene3D" id="2.40.30.170">
    <property type="match status" value="1"/>
</dbReference>
<evidence type="ECO:0000259" key="5">
    <source>
        <dbReference type="Pfam" id="PF25954"/>
    </source>
</evidence>
<evidence type="ECO:0000256" key="3">
    <source>
        <dbReference type="ARBA" id="ARBA00022448"/>
    </source>
</evidence>
<evidence type="ECO:0000259" key="4">
    <source>
        <dbReference type="Pfam" id="PF25917"/>
    </source>
</evidence>
<dbReference type="Pfam" id="PF25967">
    <property type="entry name" value="RND-MFP_C"/>
    <property type="match status" value="1"/>
</dbReference>
<evidence type="ECO:0000259" key="6">
    <source>
        <dbReference type="Pfam" id="PF25967"/>
    </source>
</evidence>
<dbReference type="KEGG" id="pfer:IRI77_06295"/>
<protein>
    <submittedName>
        <fullName evidence="7">Efflux RND transporter periplasmic adaptor subunit</fullName>
    </submittedName>
</protein>
<dbReference type="FunFam" id="2.40.30.170:FF:000010">
    <property type="entry name" value="Efflux RND transporter periplasmic adaptor subunit"/>
    <property type="match status" value="1"/>
</dbReference>
<dbReference type="Pfam" id="PF25917">
    <property type="entry name" value="BSH_RND"/>
    <property type="match status" value="1"/>
</dbReference>